<sequence>MGARAKPPKTSTNGAANGSSTSKASGLSVLTSDEMNTHTVELRRKNLSHDSSDSVTANLMARDSFSLDEHVPKTPTLNKHGFFDLPRQDQRNFGLLVLLYFLQGIPMGLATGSVPFLLKDHMSYGEIGIFSLASYPYSLKLLWSPIVDAVWSPKLGRRKSWILPIQLLSGLGMLVLGSTVEGMMATTGKPGGPTVWGFTGWWFFLVLMCATQDIAVDGWALTLLTPGNVSYASTAQTVGLTGGTFLSYTVFLAFNSKDFANRWFRAEPLDTGLMTLGGYLTFWGWAYIAVTAGLALLKKEERTRNEDGIWDVYKIMWGVLKLENIQTIIAVHLIAKIGFQANDAVTNLKLLDKGFGTENMALTVLIDFPFEIGLGYYAGKWSQEFTPMRLWTWAFMGRLLAAVVAQVTVAIFPAGGVTAWYMLVVIAEHVFSTFTNTVMFVAVSAFHARIADPVIGGTYMTLLATVSNLGGTFPRYFVLRMVDAFTSATCIPGEKSLEQQPFSCAIQPDKERCLQAGGVCQMTRDGYYIVNIMCVVVGVVTFVWYIRPKVLHLQSLPLRAWRLSPVSS</sequence>
<evidence type="ECO:0000256" key="3">
    <source>
        <dbReference type="ARBA" id="ARBA00022989"/>
    </source>
</evidence>
<dbReference type="AlphaFoldDB" id="A0AA38RLU0"/>
<organism evidence="7 8">
    <name type="scientific">Coniochaeta hoffmannii</name>
    <dbReference type="NCBI Taxonomy" id="91930"/>
    <lineage>
        <taxon>Eukaryota</taxon>
        <taxon>Fungi</taxon>
        <taxon>Dikarya</taxon>
        <taxon>Ascomycota</taxon>
        <taxon>Pezizomycotina</taxon>
        <taxon>Sordariomycetes</taxon>
        <taxon>Sordariomycetidae</taxon>
        <taxon>Coniochaetales</taxon>
        <taxon>Coniochaetaceae</taxon>
        <taxon>Coniochaeta</taxon>
    </lineage>
</organism>
<dbReference type="GO" id="GO:0008521">
    <property type="term" value="F:acetyl-CoA transmembrane transporter activity"/>
    <property type="evidence" value="ECO:0007669"/>
    <property type="project" value="InterPro"/>
</dbReference>
<dbReference type="Gene3D" id="1.20.1250.20">
    <property type="entry name" value="MFS general substrate transporter like domains"/>
    <property type="match status" value="1"/>
</dbReference>
<proteinExistence type="predicted"/>
<feature type="transmembrane region" description="Helical" evidence="6">
    <location>
        <begin position="458"/>
        <end position="477"/>
    </location>
</feature>
<keyword evidence="2 6" id="KW-0812">Transmembrane</keyword>
<evidence type="ECO:0000256" key="6">
    <source>
        <dbReference type="SAM" id="Phobius"/>
    </source>
</evidence>
<dbReference type="SUPFAM" id="SSF103473">
    <property type="entry name" value="MFS general substrate transporter"/>
    <property type="match status" value="1"/>
</dbReference>
<feature type="compositionally biased region" description="Polar residues" evidence="5">
    <location>
        <begin position="9"/>
        <end position="30"/>
    </location>
</feature>
<feature type="transmembrane region" description="Helical" evidence="6">
    <location>
        <begin position="527"/>
        <end position="546"/>
    </location>
</feature>
<comment type="subcellular location">
    <subcellularLocation>
        <location evidence="1">Membrane</location>
        <topology evidence="1">Multi-pass membrane protein</topology>
    </subcellularLocation>
</comment>
<dbReference type="Pfam" id="PF13000">
    <property type="entry name" value="Acatn"/>
    <property type="match status" value="2"/>
</dbReference>
<feature type="transmembrane region" description="Helical" evidence="6">
    <location>
        <begin position="237"/>
        <end position="256"/>
    </location>
</feature>
<evidence type="ECO:0000256" key="1">
    <source>
        <dbReference type="ARBA" id="ARBA00004141"/>
    </source>
</evidence>
<gene>
    <name evidence="7" type="ORF">NKR19_g8965</name>
</gene>
<evidence type="ECO:0000256" key="4">
    <source>
        <dbReference type="ARBA" id="ARBA00023136"/>
    </source>
</evidence>
<dbReference type="FunFam" id="1.20.1250.20:FF:000289">
    <property type="entry name" value="Acetyl-coenzyme A transporter 1"/>
    <property type="match status" value="1"/>
</dbReference>
<name>A0AA38RLU0_9PEZI</name>
<dbReference type="InterPro" id="IPR004752">
    <property type="entry name" value="AmpG_permease/AT-1"/>
</dbReference>
<keyword evidence="8" id="KW-1185">Reference proteome</keyword>
<evidence type="ECO:0000256" key="5">
    <source>
        <dbReference type="SAM" id="MobiDB-lite"/>
    </source>
</evidence>
<dbReference type="PANTHER" id="PTHR12778">
    <property type="entry name" value="SOLUTE CARRIER FAMILY 33 ACETYL-COA TRANSPORTER -RELATED"/>
    <property type="match status" value="1"/>
</dbReference>
<dbReference type="Proteomes" id="UP001174691">
    <property type="component" value="Unassembled WGS sequence"/>
</dbReference>
<protein>
    <submittedName>
        <fullName evidence="7">Acetyl-coenzyme A transporter 1</fullName>
    </submittedName>
</protein>
<accession>A0AA38RLU0</accession>
<reference evidence="7" key="1">
    <citation type="submission" date="2022-07" db="EMBL/GenBank/DDBJ databases">
        <title>Fungi with potential for degradation of polypropylene.</title>
        <authorList>
            <person name="Gostincar C."/>
        </authorList>
    </citation>
    <scope>NUCLEOTIDE SEQUENCE</scope>
    <source>
        <strain evidence="7">EXF-13287</strain>
    </source>
</reference>
<dbReference type="GO" id="GO:0035348">
    <property type="term" value="P:acetyl-CoA transmembrane transport"/>
    <property type="evidence" value="ECO:0007669"/>
    <property type="project" value="InterPro"/>
</dbReference>
<feature type="transmembrane region" description="Helical" evidence="6">
    <location>
        <begin position="200"/>
        <end position="225"/>
    </location>
</feature>
<feature type="transmembrane region" description="Helical" evidence="6">
    <location>
        <begin position="420"/>
        <end position="446"/>
    </location>
</feature>
<feature type="transmembrane region" description="Helical" evidence="6">
    <location>
        <begin position="160"/>
        <end position="180"/>
    </location>
</feature>
<evidence type="ECO:0000256" key="2">
    <source>
        <dbReference type="ARBA" id="ARBA00022692"/>
    </source>
</evidence>
<feature type="transmembrane region" description="Helical" evidence="6">
    <location>
        <begin position="390"/>
        <end position="414"/>
    </location>
</feature>
<feature type="transmembrane region" description="Helical" evidence="6">
    <location>
        <begin position="93"/>
        <end position="116"/>
    </location>
</feature>
<evidence type="ECO:0000313" key="8">
    <source>
        <dbReference type="Proteomes" id="UP001174691"/>
    </source>
</evidence>
<dbReference type="InterPro" id="IPR036259">
    <property type="entry name" value="MFS_trans_sf"/>
</dbReference>
<keyword evidence="3 6" id="KW-1133">Transmembrane helix</keyword>
<dbReference type="EMBL" id="JANBVN010000197">
    <property type="protein sequence ID" value="KAJ9133634.1"/>
    <property type="molecule type" value="Genomic_DNA"/>
</dbReference>
<feature type="transmembrane region" description="Helical" evidence="6">
    <location>
        <begin position="276"/>
        <end position="297"/>
    </location>
</feature>
<dbReference type="PANTHER" id="PTHR12778:SF9">
    <property type="entry name" value="ACETYL-COENZYME A TRANSPORTER 1"/>
    <property type="match status" value="1"/>
</dbReference>
<comment type="caution">
    <text evidence="7">The sequence shown here is derived from an EMBL/GenBank/DDBJ whole genome shotgun (WGS) entry which is preliminary data.</text>
</comment>
<keyword evidence="4 6" id="KW-0472">Membrane</keyword>
<evidence type="ECO:0000313" key="7">
    <source>
        <dbReference type="EMBL" id="KAJ9133634.1"/>
    </source>
</evidence>
<dbReference type="InterPro" id="IPR024371">
    <property type="entry name" value="AcetylCoA_trans_1-like"/>
</dbReference>
<feature type="region of interest" description="Disordered" evidence="5">
    <location>
        <begin position="1"/>
        <end position="30"/>
    </location>
</feature>
<dbReference type="GO" id="GO:0016020">
    <property type="term" value="C:membrane"/>
    <property type="evidence" value="ECO:0007669"/>
    <property type="project" value="UniProtKB-SubCell"/>
</dbReference>